<feature type="domain" description="AB hydrolase-1" evidence="1">
    <location>
        <begin position="47"/>
        <end position="185"/>
    </location>
</feature>
<sequence>MLLLIGAVFLYEWFASSQSKKDFPPPGTLVQVGGYQLHLHEQGNGSPTILMEAGSGETSLSWGDIPAELAQHATVVTYDRAGYAWSESAPTERTGANIVKDLHAALEKENIRGPYVIVGHSLGGMYARLFAQTYTSEVQSLVLIDARPEDDERNTKALLEQAQFQGNPPASLLSLLKVSGAFRLFPDFMLDGLVAKQDRDTFVNVIATPSYFHAKEEEALHAHSTEDAIRGQSLGSIPVRIIARGRPQDYASAGIPVEIGQKLESIWQSGQRNMLNISKDSQLIVATRSGHMVIHDEPELVVKTILELISD</sequence>
<dbReference type="InterPro" id="IPR050266">
    <property type="entry name" value="AB_hydrolase_sf"/>
</dbReference>
<proteinExistence type="predicted"/>
<dbReference type="InterPro" id="IPR000073">
    <property type="entry name" value="AB_hydrolase_1"/>
</dbReference>
<dbReference type="RefSeq" id="WP_076331484.1">
    <property type="nucleotide sequence ID" value="NZ_MRTJ01000002.1"/>
</dbReference>
<dbReference type="InterPro" id="IPR029058">
    <property type="entry name" value="AB_hydrolase_fold"/>
</dbReference>
<comment type="caution">
    <text evidence="2">The sequence shown here is derived from an EMBL/GenBank/DDBJ whole genome shotgun (WGS) entry which is preliminary data.</text>
</comment>
<name>A0A1R1BZB3_PAEAM</name>
<gene>
    <name evidence="2" type="ORF">BK131_10065</name>
</gene>
<dbReference type="PANTHER" id="PTHR43798:SF33">
    <property type="entry name" value="HYDROLASE, PUTATIVE (AFU_ORTHOLOGUE AFUA_2G14860)-RELATED"/>
    <property type="match status" value="1"/>
</dbReference>
<dbReference type="Pfam" id="PF00561">
    <property type="entry name" value="Abhydrolase_1"/>
    <property type="match status" value="1"/>
</dbReference>
<dbReference type="AlphaFoldDB" id="A0A1R1BZB3"/>
<evidence type="ECO:0000313" key="3">
    <source>
        <dbReference type="Proteomes" id="UP000187134"/>
    </source>
</evidence>
<evidence type="ECO:0000313" key="2">
    <source>
        <dbReference type="EMBL" id="OMF15226.1"/>
    </source>
</evidence>
<keyword evidence="2" id="KW-0378">Hydrolase</keyword>
<dbReference type="GO" id="GO:0016787">
    <property type="term" value="F:hydrolase activity"/>
    <property type="evidence" value="ECO:0007669"/>
    <property type="project" value="UniProtKB-KW"/>
</dbReference>
<dbReference type="SUPFAM" id="SSF53474">
    <property type="entry name" value="alpha/beta-Hydrolases"/>
    <property type="match status" value="1"/>
</dbReference>
<dbReference type="OrthoDB" id="59888at2"/>
<dbReference type="Proteomes" id="UP000187134">
    <property type="component" value="Unassembled WGS sequence"/>
</dbReference>
<dbReference type="EMBL" id="MRTJ01000002">
    <property type="protein sequence ID" value="OMF15226.1"/>
    <property type="molecule type" value="Genomic_DNA"/>
</dbReference>
<dbReference type="GO" id="GO:0016020">
    <property type="term" value="C:membrane"/>
    <property type="evidence" value="ECO:0007669"/>
    <property type="project" value="TreeGrafter"/>
</dbReference>
<accession>A0A1R1BZB3</accession>
<evidence type="ECO:0000259" key="1">
    <source>
        <dbReference type="Pfam" id="PF00561"/>
    </source>
</evidence>
<dbReference type="PANTHER" id="PTHR43798">
    <property type="entry name" value="MONOACYLGLYCEROL LIPASE"/>
    <property type="match status" value="1"/>
</dbReference>
<organism evidence="2 3">
    <name type="scientific">Paenibacillus amylolyticus</name>
    <dbReference type="NCBI Taxonomy" id="1451"/>
    <lineage>
        <taxon>Bacteria</taxon>
        <taxon>Bacillati</taxon>
        <taxon>Bacillota</taxon>
        <taxon>Bacilli</taxon>
        <taxon>Bacillales</taxon>
        <taxon>Paenibacillaceae</taxon>
        <taxon>Paenibacillus</taxon>
    </lineage>
</organism>
<dbReference type="Gene3D" id="3.40.50.1820">
    <property type="entry name" value="alpha/beta hydrolase"/>
    <property type="match status" value="1"/>
</dbReference>
<reference evidence="2 3" key="1">
    <citation type="submission" date="2016-11" db="EMBL/GenBank/DDBJ databases">
        <title>Paenibacillus species isolates.</title>
        <authorList>
            <person name="Beno S.M."/>
        </authorList>
    </citation>
    <scope>NUCLEOTIDE SEQUENCE [LARGE SCALE GENOMIC DNA]</scope>
    <source>
        <strain evidence="2 3">FSL H8-0246</strain>
    </source>
</reference>
<protein>
    <submittedName>
        <fullName evidence="2">Alpha/beta hydrolase</fullName>
    </submittedName>
</protein>